<sequence length="488" mass="53102">MSTAFSNASQSTKLVVVAAAASVATAAILLGYQGSQRKQRTRNLKDELTRSIAADIKAQGAANSQSVSLSQATAATPSQAARAPQADEKAEFDEELVQEQLARNIAFLGEEGVQKLRNSFVVVVGAGGIGSWAASMLIKSGVGKIRIIDFDHVSLVGLNQHATVTRNDVGTPKAIAMKKAFRTIAPWVHVDARVERLQGDSAASLLSGNPDYVVDCIGDLSSKLDLLKYCYDNKIPVMSSMGAGAKADPSRVQISDISETFEDPLARAVRRRLKKLGVDTGIDVVFSSEKPYQAKPQPADSVNNNSTSQYHSHDDEKSGGYSPLPNFSSGSALPVFGPLPAMFGMSMATFITCKIAGWAMDPLPNKNRTELYQRLHRDLKIQEEERAASQGKTVTDIPLDRRDVGYIVEEIFRGGKSGLSQSMDRIAVCRWKREEPLSVINAVVLTQREMERHMALPADADLEKIYGKEAVAFVEGLFREEEQICRLR</sequence>
<evidence type="ECO:0000313" key="5">
    <source>
        <dbReference type="Proteomes" id="UP000748756"/>
    </source>
</evidence>
<evidence type="ECO:0000259" key="3">
    <source>
        <dbReference type="Pfam" id="PF00899"/>
    </source>
</evidence>
<dbReference type="EMBL" id="JAAAUQ010000109">
    <property type="protein sequence ID" value="KAF9154570.1"/>
    <property type="molecule type" value="Genomic_DNA"/>
</dbReference>
<evidence type="ECO:0000256" key="2">
    <source>
        <dbReference type="SAM" id="Phobius"/>
    </source>
</evidence>
<feature type="compositionally biased region" description="Polar residues" evidence="1">
    <location>
        <begin position="300"/>
        <end position="310"/>
    </location>
</feature>
<keyword evidence="5" id="KW-1185">Reference proteome</keyword>
<dbReference type="CDD" id="cd00755">
    <property type="entry name" value="YgdL_like"/>
    <property type="match status" value="1"/>
</dbReference>
<feature type="region of interest" description="Disordered" evidence="1">
    <location>
        <begin position="289"/>
        <end position="324"/>
    </location>
</feature>
<organism evidence="4 5">
    <name type="scientific">Linnemannia schmuckeri</name>
    <dbReference type="NCBI Taxonomy" id="64567"/>
    <lineage>
        <taxon>Eukaryota</taxon>
        <taxon>Fungi</taxon>
        <taxon>Fungi incertae sedis</taxon>
        <taxon>Mucoromycota</taxon>
        <taxon>Mortierellomycotina</taxon>
        <taxon>Mortierellomycetes</taxon>
        <taxon>Mortierellales</taxon>
        <taxon>Mortierellaceae</taxon>
        <taxon>Linnemannia</taxon>
    </lineage>
</organism>
<keyword evidence="2" id="KW-1133">Transmembrane helix</keyword>
<dbReference type="SUPFAM" id="SSF69572">
    <property type="entry name" value="Activating enzymes of the ubiquitin-like proteins"/>
    <property type="match status" value="1"/>
</dbReference>
<proteinExistence type="predicted"/>
<dbReference type="Gene3D" id="3.40.50.720">
    <property type="entry name" value="NAD(P)-binding Rossmann-like Domain"/>
    <property type="match status" value="1"/>
</dbReference>
<feature type="domain" description="THIF-type NAD/FAD binding fold" evidence="3">
    <location>
        <begin position="102"/>
        <end position="378"/>
    </location>
</feature>
<keyword evidence="2" id="KW-0472">Membrane</keyword>
<reference evidence="4" key="1">
    <citation type="journal article" date="2020" name="Fungal Divers.">
        <title>Resolving the Mortierellaceae phylogeny through synthesis of multi-gene phylogenetics and phylogenomics.</title>
        <authorList>
            <person name="Vandepol N."/>
            <person name="Liber J."/>
            <person name="Desiro A."/>
            <person name="Na H."/>
            <person name="Kennedy M."/>
            <person name="Barry K."/>
            <person name="Grigoriev I.V."/>
            <person name="Miller A.N."/>
            <person name="O'Donnell K."/>
            <person name="Stajich J.E."/>
            <person name="Bonito G."/>
        </authorList>
    </citation>
    <scope>NUCLEOTIDE SEQUENCE</scope>
    <source>
        <strain evidence="4">NRRL 6426</strain>
    </source>
</reference>
<dbReference type="PANTHER" id="PTHR43267:SF2">
    <property type="entry name" value="TRNA THREONYLCARBAMOYLADENOSINE DEHYDRATASE 1-RELATED"/>
    <property type="match status" value="1"/>
</dbReference>
<evidence type="ECO:0000256" key="1">
    <source>
        <dbReference type="SAM" id="MobiDB-lite"/>
    </source>
</evidence>
<dbReference type="AlphaFoldDB" id="A0A9P5VE18"/>
<feature type="transmembrane region" description="Helical" evidence="2">
    <location>
        <begin position="120"/>
        <end position="138"/>
    </location>
</feature>
<dbReference type="Proteomes" id="UP000748756">
    <property type="component" value="Unassembled WGS sequence"/>
</dbReference>
<dbReference type="GO" id="GO:0061503">
    <property type="term" value="F:tRNA threonylcarbamoyladenosine dehydratase"/>
    <property type="evidence" value="ECO:0007669"/>
    <property type="project" value="TreeGrafter"/>
</dbReference>
<dbReference type="InterPro" id="IPR045886">
    <property type="entry name" value="ThiF/MoeB/HesA"/>
</dbReference>
<dbReference type="GO" id="GO:0005741">
    <property type="term" value="C:mitochondrial outer membrane"/>
    <property type="evidence" value="ECO:0007669"/>
    <property type="project" value="TreeGrafter"/>
</dbReference>
<name>A0A9P5VE18_9FUNG</name>
<accession>A0A9P5VE18</accession>
<keyword evidence="2" id="KW-0812">Transmembrane</keyword>
<feature type="transmembrane region" description="Helical" evidence="2">
    <location>
        <begin position="12"/>
        <end position="32"/>
    </location>
</feature>
<dbReference type="OrthoDB" id="10265862at2759"/>
<dbReference type="InterPro" id="IPR000594">
    <property type="entry name" value="ThiF_NAD_FAD-bd"/>
</dbReference>
<dbReference type="GO" id="GO:0008641">
    <property type="term" value="F:ubiquitin-like modifier activating enzyme activity"/>
    <property type="evidence" value="ECO:0007669"/>
    <property type="project" value="InterPro"/>
</dbReference>
<dbReference type="PANTHER" id="PTHR43267">
    <property type="entry name" value="TRNA THREONYLCARBAMOYLADENOSINE DEHYDRATASE"/>
    <property type="match status" value="1"/>
</dbReference>
<comment type="caution">
    <text evidence="4">The sequence shown here is derived from an EMBL/GenBank/DDBJ whole genome shotgun (WGS) entry which is preliminary data.</text>
</comment>
<dbReference type="GO" id="GO:0061504">
    <property type="term" value="P:cyclic threonylcarbamoyladenosine biosynthetic process"/>
    <property type="evidence" value="ECO:0007669"/>
    <property type="project" value="TreeGrafter"/>
</dbReference>
<dbReference type="Pfam" id="PF00899">
    <property type="entry name" value="ThiF"/>
    <property type="match status" value="1"/>
</dbReference>
<dbReference type="InterPro" id="IPR035985">
    <property type="entry name" value="Ubiquitin-activating_enz"/>
</dbReference>
<gene>
    <name evidence="4" type="ORF">BG015_000553</name>
</gene>
<evidence type="ECO:0000313" key="4">
    <source>
        <dbReference type="EMBL" id="KAF9154570.1"/>
    </source>
</evidence>
<protein>
    <recommendedName>
        <fullName evidence="3">THIF-type NAD/FAD binding fold domain-containing protein</fullName>
    </recommendedName>
</protein>